<keyword evidence="2" id="KW-1185">Reference proteome</keyword>
<proteinExistence type="predicted"/>
<organism evidence="1 2">
    <name type="scientific">Caerostris extrusa</name>
    <name type="common">Bark spider</name>
    <name type="synonym">Caerostris bankana</name>
    <dbReference type="NCBI Taxonomy" id="172846"/>
    <lineage>
        <taxon>Eukaryota</taxon>
        <taxon>Metazoa</taxon>
        <taxon>Ecdysozoa</taxon>
        <taxon>Arthropoda</taxon>
        <taxon>Chelicerata</taxon>
        <taxon>Arachnida</taxon>
        <taxon>Araneae</taxon>
        <taxon>Araneomorphae</taxon>
        <taxon>Entelegynae</taxon>
        <taxon>Araneoidea</taxon>
        <taxon>Araneidae</taxon>
        <taxon>Caerostris</taxon>
    </lineage>
</organism>
<feature type="non-terminal residue" evidence="1">
    <location>
        <position position="1"/>
    </location>
</feature>
<accession>A0AAV4Q1S4</accession>
<dbReference type="AlphaFoldDB" id="A0AAV4Q1S4"/>
<evidence type="ECO:0000313" key="2">
    <source>
        <dbReference type="Proteomes" id="UP001054945"/>
    </source>
</evidence>
<name>A0AAV4Q1S4_CAEEX</name>
<sequence>GKKNIFSDLMRLHFRLNLQETRKWALNHKFPARKSSLITTKERLEQETTPNLIPLTCVNPTLPVLIRCPEGQRLCVHQREGKEPSLLSTQLILIIRLRLRFWQLTIERKWEEHSFVYFYLINHNCSLEIHL</sequence>
<reference evidence="1 2" key="1">
    <citation type="submission" date="2021-06" db="EMBL/GenBank/DDBJ databases">
        <title>Caerostris extrusa draft genome.</title>
        <authorList>
            <person name="Kono N."/>
            <person name="Arakawa K."/>
        </authorList>
    </citation>
    <scope>NUCLEOTIDE SEQUENCE [LARGE SCALE GENOMIC DNA]</scope>
</reference>
<comment type="caution">
    <text evidence="1">The sequence shown here is derived from an EMBL/GenBank/DDBJ whole genome shotgun (WGS) entry which is preliminary data.</text>
</comment>
<evidence type="ECO:0000313" key="1">
    <source>
        <dbReference type="EMBL" id="GIY01985.1"/>
    </source>
</evidence>
<dbReference type="EMBL" id="BPLR01005394">
    <property type="protein sequence ID" value="GIY01985.1"/>
    <property type="molecule type" value="Genomic_DNA"/>
</dbReference>
<dbReference type="Proteomes" id="UP001054945">
    <property type="component" value="Unassembled WGS sequence"/>
</dbReference>
<gene>
    <name evidence="1" type="ORF">CEXT_404211</name>
</gene>
<protein>
    <submittedName>
        <fullName evidence="1">Uncharacterized protein</fullName>
    </submittedName>
</protein>